<dbReference type="RefSeq" id="WP_233130647.1">
    <property type="nucleotide sequence ID" value="NZ_MPSB01000002.1"/>
</dbReference>
<dbReference type="InterPro" id="IPR011059">
    <property type="entry name" value="Metal-dep_hydrolase_composite"/>
</dbReference>
<organism evidence="3 4">
    <name type="scientific">Sphingomonas jeddahensis</name>
    <dbReference type="NCBI Taxonomy" id="1915074"/>
    <lineage>
        <taxon>Bacteria</taxon>
        <taxon>Pseudomonadati</taxon>
        <taxon>Pseudomonadota</taxon>
        <taxon>Alphaproteobacteria</taxon>
        <taxon>Sphingomonadales</taxon>
        <taxon>Sphingomonadaceae</taxon>
        <taxon>Sphingomonas</taxon>
    </lineage>
</organism>
<dbReference type="SUPFAM" id="SSF51556">
    <property type="entry name" value="Metallo-dependent hydrolases"/>
    <property type="match status" value="1"/>
</dbReference>
<dbReference type="Proteomes" id="UP000188729">
    <property type="component" value="Unassembled WGS sequence"/>
</dbReference>
<gene>
    <name evidence="3" type="primary">nfdA_2</name>
    <name evidence="3" type="ORF">SPHI_07840</name>
</gene>
<feature type="region of interest" description="Disordered" evidence="1">
    <location>
        <begin position="1"/>
        <end position="27"/>
    </location>
</feature>
<dbReference type="CDD" id="cd01300">
    <property type="entry name" value="YtcJ_like"/>
    <property type="match status" value="1"/>
</dbReference>
<reference evidence="3 4" key="1">
    <citation type="submission" date="2016-11" db="EMBL/GenBank/DDBJ databases">
        <title>Genome sequence of Sphingomonas jeddahensis G39.</title>
        <authorList>
            <person name="Poehlein A."/>
            <person name="Wuebbeler J.H."/>
            <person name="Steinbuechel A."/>
            <person name="Daniel R."/>
        </authorList>
    </citation>
    <scope>NUCLEOTIDE SEQUENCE [LARGE SCALE GENOMIC DNA]</scope>
    <source>
        <strain evidence="3 4">G39</strain>
    </source>
</reference>
<dbReference type="STRING" id="1915074.SPHI_07840"/>
<evidence type="ECO:0000313" key="4">
    <source>
        <dbReference type="Proteomes" id="UP000188729"/>
    </source>
</evidence>
<keyword evidence="3" id="KW-0378">Hydrolase</keyword>
<dbReference type="InterPro" id="IPR033932">
    <property type="entry name" value="YtcJ-like"/>
</dbReference>
<dbReference type="InterPro" id="IPR013108">
    <property type="entry name" value="Amidohydro_3"/>
</dbReference>
<evidence type="ECO:0000259" key="2">
    <source>
        <dbReference type="Pfam" id="PF07969"/>
    </source>
</evidence>
<protein>
    <submittedName>
        <fullName evidence="3">N-substituted formamide deformylase</fullName>
        <ecNumber evidence="3">3.5.1.91</ecNumber>
    </submittedName>
</protein>
<dbReference type="EC" id="3.5.1.91" evidence="3"/>
<sequence>MNNSRPIHTRHLGHNRHPGLKPGSKAPQALTPKMLETLTTTVMPAEVPASTGPHIQHPWSSRTGGCRHEAGMTDGRRRRVIVKTARADGWTPDQVRGDGRWWKALALALTALTATPALADGIVDNVNGLAPTADGRVIRFKAVLIDAAGKVTRLVPPNEDPPKLSRKQLKKNAGKPLYDWRIDMGGKTLLPGFIDAHGHVTALGFGALSLDLSTAKSLDEAKSRIAAYIAANPERHWITGRGWNQEAWGLGRFPTAADLADVSGGHAIWLERADGHAGWANSIAMREANVTASTASPAGGRIEKAPGGAPAGVFVDAAKALVERAVPQPLPKERDAAFLQAQQALLSNGITAVADMGTTLDEWMSYRRMADIGGLRVRIMSYAAGVETASRIGGKGPTPWLYDDRLRMGGVKIYLDGALGSRGASLKAPYADAPGERGLSFLSDTQLQNQMSRAAMDNFQLAVHAIGDKANSQVLDAIQVLSETYTGDRRWRIEHAQVIDPADLKSFGKFGTIASMQPTHQTGDRTMAEARLGPQRLAGAYAWKSVLANGGKLAFGSDFPVERPDPWAGWAAAFTRQDAQGQPPGGWRPEEAVTREQAWWAFTGGAAYAGFAEGKFGNLAPGQKADFIIVTGDPLAADPATLRSMKVEQTWIGGEKVFDRNGGVKTPAK</sequence>
<dbReference type="EMBL" id="MPSB01000002">
    <property type="protein sequence ID" value="ONF97346.1"/>
    <property type="molecule type" value="Genomic_DNA"/>
</dbReference>
<dbReference type="Gene3D" id="2.30.40.10">
    <property type="entry name" value="Urease, subunit C, domain 1"/>
    <property type="match status" value="1"/>
</dbReference>
<comment type="caution">
    <text evidence="3">The sequence shown here is derived from an EMBL/GenBank/DDBJ whole genome shotgun (WGS) entry which is preliminary data.</text>
</comment>
<feature type="region of interest" description="Disordered" evidence="1">
    <location>
        <begin position="50"/>
        <end position="70"/>
    </location>
</feature>
<name>A0A1V2EXE9_9SPHN</name>
<accession>A0A1V2EXE9</accession>
<dbReference type="SUPFAM" id="SSF51338">
    <property type="entry name" value="Composite domain of metallo-dependent hydrolases"/>
    <property type="match status" value="1"/>
</dbReference>
<dbReference type="AlphaFoldDB" id="A0A1V2EXE9"/>
<dbReference type="PANTHER" id="PTHR22642:SF2">
    <property type="entry name" value="PROTEIN LONG AFTER FAR-RED 3"/>
    <property type="match status" value="1"/>
</dbReference>
<dbReference type="InterPro" id="IPR032466">
    <property type="entry name" value="Metal_Hydrolase"/>
</dbReference>
<feature type="compositionally biased region" description="Basic residues" evidence="1">
    <location>
        <begin position="7"/>
        <end position="19"/>
    </location>
</feature>
<feature type="domain" description="Amidohydrolase 3" evidence="2">
    <location>
        <begin position="182"/>
        <end position="658"/>
    </location>
</feature>
<keyword evidence="4" id="KW-1185">Reference proteome</keyword>
<proteinExistence type="predicted"/>
<dbReference type="Gene3D" id="3.20.20.140">
    <property type="entry name" value="Metal-dependent hydrolases"/>
    <property type="match status" value="1"/>
</dbReference>
<dbReference type="GO" id="GO:0016810">
    <property type="term" value="F:hydrolase activity, acting on carbon-nitrogen (but not peptide) bonds"/>
    <property type="evidence" value="ECO:0007669"/>
    <property type="project" value="InterPro"/>
</dbReference>
<dbReference type="Gene3D" id="3.10.310.70">
    <property type="match status" value="1"/>
</dbReference>
<evidence type="ECO:0000256" key="1">
    <source>
        <dbReference type="SAM" id="MobiDB-lite"/>
    </source>
</evidence>
<dbReference type="PANTHER" id="PTHR22642">
    <property type="entry name" value="IMIDAZOLONEPROPIONASE"/>
    <property type="match status" value="1"/>
</dbReference>
<dbReference type="Pfam" id="PF07969">
    <property type="entry name" value="Amidohydro_3"/>
    <property type="match status" value="1"/>
</dbReference>
<evidence type="ECO:0000313" key="3">
    <source>
        <dbReference type="EMBL" id="ONF97346.1"/>
    </source>
</evidence>